<evidence type="ECO:0000313" key="1">
    <source>
        <dbReference type="EMBL" id="EFN70192.1"/>
    </source>
</evidence>
<organism evidence="2">
    <name type="scientific">Camponotus floridanus</name>
    <name type="common">Florida carpenter ant</name>
    <dbReference type="NCBI Taxonomy" id="104421"/>
    <lineage>
        <taxon>Eukaryota</taxon>
        <taxon>Metazoa</taxon>
        <taxon>Ecdysozoa</taxon>
        <taxon>Arthropoda</taxon>
        <taxon>Hexapoda</taxon>
        <taxon>Insecta</taxon>
        <taxon>Pterygota</taxon>
        <taxon>Neoptera</taxon>
        <taxon>Endopterygota</taxon>
        <taxon>Hymenoptera</taxon>
        <taxon>Apocrita</taxon>
        <taxon>Aculeata</taxon>
        <taxon>Formicoidea</taxon>
        <taxon>Formicidae</taxon>
        <taxon>Formicinae</taxon>
        <taxon>Camponotus</taxon>
    </lineage>
</organism>
<dbReference type="PANTHER" id="PTHR11739">
    <property type="entry name" value="CITRATE SYNTHASE"/>
    <property type="match status" value="1"/>
</dbReference>
<dbReference type="STRING" id="104421.E2A8W3"/>
<dbReference type="InterPro" id="IPR016142">
    <property type="entry name" value="Citrate_synth-like_lrg_a-sub"/>
</dbReference>
<dbReference type="InterPro" id="IPR002020">
    <property type="entry name" value="Citrate_synthase"/>
</dbReference>
<proteinExistence type="predicted"/>
<dbReference type="InterPro" id="IPR036969">
    <property type="entry name" value="Citrate_synthase_sf"/>
</dbReference>
<dbReference type="GO" id="GO:0005759">
    <property type="term" value="C:mitochondrial matrix"/>
    <property type="evidence" value="ECO:0007669"/>
    <property type="project" value="TreeGrafter"/>
</dbReference>
<protein>
    <submittedName>
        <fullName evidence="1">Probable citrate synthase 1, mitochondrial</fullName>
    </submittedName>
</protein>
<dbReference type="Gene3D" id="1.10.580.10">
    <property type="entry name" value="Citrate Synthase, domain 1"/>
    <property type="match status" value="2"/>
</dbReference>
<dbReference type="PANTHER" id="PTHR11739:SF8">
    <property type="entry name" value="CITRATE SYNTHASE, MITOCHONDRIAL"/>
    <property type="match status" value="1"/>
</dbReference>
<evidence type="ECO:0000313" key="2">
    <source>
        <dbReference type="Proteomes" id="UP000000311"/>
    </source>
</evidence>
<dbReference type="EMBL" id="GL437663">
    <property type="protein sequence ID" value="EFN70192.1"/>
    <property type="molecule type" value="Genomic_DNA"/>
</dbReference>
<dbReference type="Pfam" id="PF00285">
    <property type="entry name" value="Citrate_synt"/>
    <property type="match status" value="1"/>
</dbReference>
<dbReference type="InterPro" id="IPR016143">
    <property type="entry name" value="Citrate_synth-like_sm_a-sub"/>
</dbReference>
<dbReference type="Proteomes" id="UP000000311">
    <property type="component" value="Unassembled WGS sequence"/>
</dbReference>
<accession>E2A8W3</accession>
<dbReference type="GO" id="GO:0046912">
    <property type="term" value="F:acyltransferase activity, acyl groups converted into alkyl on transfer"/>
    <property type="evidence" value="ECO:0007669"/>
    <property type="project" value="InterPro"/>
</dbReference>
<dbReference type="OrthoDB" id="7677364at2759"/>
<dbReference type="InParanoid" id="E2A8W3"/>
<dbReference type="GO" id="GO:0006099">
    <property type="term" value="P:tricarboxylic acid cycle"/>
    <property type="evidence" value="ECO:0007669"/>
    <property type="project" value="TreeGrafter"/>
</dbReference>
<sequence length="400" mass="45881">MFYPSRGFRCQRVRLFTLWDKGKSCITPNERKTNFGMRKRHILYRGLTIPEVITLLPRQGNSPSAEAIFWLLLTGDIPTQQQTTSLIADWTSRRQKYTEWWSGPRGETIVSILRSMPEAITPMHRLSIALTIFNISKQAKEAKRHGAIPYTYWEYTYEDGMEFLAILPAIIGLIAKRKILTNVSSKGDWVQFLLECLTNMNENFDSRKSSVADFFRLYITLNADDDGGAPPAHITHILGSTDLHINEILSSSVLAYVDEPKSGTMLQWKELQTKVQNTLGQAWTEHGLRSRVLNLWSRDKLIGHQEADFCDPRYTALLDYARQHLPDNPEIKCYGLKDMNFNQTILYMARTLGMIASIIWTKAVNAPVEHPISKCTYSYIESVRTDSIKKRGKCKTHLPM</sequence>
<gene>
    <name evidence="1" type="ORF">EAG_01509</name>
</gene>
<dbReference type="AlphaFoldDB" id="E2A8W3"/>
<reference evidence="1 2" key="1">
    <citation type="journal article" date="2010" name="Science">
        <title>Genomic comparison of the ants Camponotus floridanus and Harpegnathos saltator.</title>
        <authorList>
            <person name="Bonasio R."/>
            <person name="Zhang G."/>
            <person name="Ye C."/>
            <person name="Mutti N.S."/>
            <person name="Fang X."/>
            <person name="Qin N."/>
            <person name="Donahue G."/>
            <person name="Yang P."/>
            <person name="Li Q."/>
            <person name="Li C."/>
            <person name="Zhang P."/>
            <person name="Huang Z."/>
            <person name="Berger S.L."/>
            <person name="Reinberg D."/>
            <person name="Wang J."/>
            <person name="Liebig J."/>
        </authorList>
    </citation>
    <scope>NUCLEOTIDE SEQUENCE [LARGE SCALE GENOMIC DNA]</scope>
    <source>
        <strain evidence="2">C129</strain>
    </source>
</reference>
<dbReference type="SUPFAM" id="SSF48256">
    <property type="entry name" value="Citrate synthase"/>
    <property type="match status" value="1"/>
</dbReference>
<dbReference type="OMA" id="CEKIPVH"/>
<name>E2A8W3_CAMFO</name>
<keyword evidence="2" id="KW-1185">Reference proteome</keyword>
<dbReference type="Gene3D" id="1.10.230.10">
    <property type="entry name" value="Cytochrome P450-Terp, domain 2"/>
    <property type="match status" value="1"/>
</dbReference>
<dbReference type="GO" id="GO:0005975">
    <property type="term" value="P:carbohydrate metabolic process"/>
    <property type="evidence" value="ECO:0007669"/>
    <property type="project" value="TreeGrafter"/>
</dbReference>